<evidence type="ECO:0000259" key="10">
    <source>
        <dbReference type="PROSITE" id="PS52035"/>
    </source>
</evidence>
<sequence length="507" mass="56058">MKYCRKCGSQLKDKAKYCPSCGTLYTAAEAPENPTPKKKRGAVVGICLAAVLLAAGTGGIIGWKFLHHPSEKQERAGDVLQESSDVLSEKSRQEEEKEEEKFAESQPESVESEGKTAAEGIRESVEESTQETSEAVLISLSVVNCRESITLRPAPSADSGEICQIPLGAEVGFVAGAEDGFYEIRYEGQQGYALSSYLGEAGKTEMIKADENPEIYTYEMMTEDLERLAYAYPELTTLESLADTPDGRNVWHMTIGKQGANRHFFVNASIHGREYVTSWLVMRQASQFLKDCANSGFLPEDVMIHLVPMVNPDGVSISQMGLEGCQKQETKDLVSQIMARECEGDPEEYLKKWKANAQGIDLNRNFDAMWEEYQDGVGVPSADHYKGTSPGCAPEAAALIRLTEGSSFEKTISYHAQGSVIYWNFGQSGQLKEETEQFAGKISKITGYALDGDFSLLDPAGYKDWAITKKEIPSVTIEVGRETTPVPYDQLPVIWQENREVWKAMME</sequence>
<evidence type="ECO:0000256" key="8">
    <source>
        <dbReference type="SAM" id="MobiDB-lite"/>
    </source>
</evidence>
<keyword evidence="5" id="KW-0862">Zinc</keyword>
<reference evidence="11" key="1">
    <citation type="journal article" date="2021" name="PeerJ">
        <title>Extensive microbial diversity within the chicken gut microbiome revealed by metagenomics and culture.</title>
        <authorList>
            <person name="Gilroy R."/>
            <person name="Ravi A."/>
            <person name="Getino M."/>
            <person name="Pursley I."/>
            <person name="Horton D.L."/>
            <person name="Alikhan N.F."/>
            <person name="Baker D."/>
            <person name="Gharbi K."/>
            <person name="Hall N."/>
            <person name="Watson M."/>
            <person name="Adriaenssens E.M."/>
            <person name="Foster-Nyarko E."/>
            <person name="Jarju S."/>
            <person name="Secka A."/>
            <person name="Antonio M."/>
            <person name="Oren A."/>
            <person name="Chaudhuri R.R."/>
            <person name="La Ragione R."/>
            <person name="Hildebrand F."/>
            <person name="Pallen M.J."/>
        </authorList>
    </citation>
    <scope>NUCLEOTIDE SEQUENCE</scope>
    <source>
        <strain evidence="11">CHK198-12963</strain>
    </source>
</reference>
<dbReference type="InterPro" id="IPR000834">
    <property type="entry name" value="Peptidase_M14"/>
</dbReference>
<feature type="compositionally biased region" description="Basic and acidic residues" evidence="8">
    <location>
        <begin position="87"/>
        <end position="103"/>
    </location>
</feature>
<accession>A0A9D2PYH5</accession>
<organism evidence="11 12">
    <name type="scientific">Candidatus Enterocloster excrementigallinarum</name>
    <dbReference type="NCBI Taxonomy" id="2838558"/>
    <lineage>
        <taxon>Bacteria</taxon>
        <taxon>Bacillati</taxon>
        <taxon>Bacillota</taxon>
        <taxon>Clostridia</taxon>
        <taxon>Lachnospirales</taxon>
        <taxon>Lachnospiraceae</taxon>
        <taxon>Enterocloster</taxon>
    </lineage>
</organism>
<dbReference type="Pfam" id="PF00246">
    <property type="entry name" value="Peptidase_M14"/>
    <property type="match status" value="1"/>
</dbReference>
<comment type="cofactor">
    <cofactor evidence="1">
        <name>Zn(2+)</name>
        <dbReference type="ChEBI" id="CHEBI:29105"/>
    </cofactor>
</comment>
<feature type="transmembrane region" description="Helical" evidence="9">
    <location>
        <begin position="42"/>
        <end position="66"/>
    </location>
</feature>
<keyword evidence="4" id="KW-0378">Hydrolase</keyword>
<dbReference type="Proteomes" id="UP000823863">
    <property type="component" value="Unassembled WGS sequence"/>
</dbReference>
<evidence type="ECO:0000256" key="3">
    <source>
        <dbReference type="ARBA" id="ARBA00022670"/>
    </source>
</evidence>
<dbReference type="PROSITE" id="PS52035">
    <property type="entry name" value="PEPTIDASE_M14"/>
    <property type="match status" value="1"/>
</dbReference>
<dbReference type="Gene3D" id="2.30.30.40">
    <property type="entry name" value="SH3 Domains"/>
    <property type="match status" value="1"/>
</dbReference>
<keyword evidence="3" id="KW-0645">Protease</keyword>
<dbReference type="SMART" id="SM00631">
    <property type="entry name" value="Zn_pept"/>
    <property type="match status" value="1"/>
</dbReference>
<evidence type="ECO:0000256" key="4">
    <source>
        <dbReference type="ARBA" id="ARBA00022801"/>
    </source>
</evidence>
<keyword evidence="6" id="KW-0482">Metalloprotease</keyword>
<keyword evidence="9" id="KW-0472">Membrane</keyword>
<dbReference type="GO" id="GO:0005615">
    <property type="term" value="C:extracellular space"/>
    <property type="evidence" value="ECO:0007669"/>
    <property type="project" value="TreeGrafter"/>
</dbReference>
<dbReference type="GO" id="GO:0006508">
    <property type="term" value="P:proteolysis"/>
    <property type="evidence" value="ECO:0007669"/>
    <property type="project" value="UniProtKB-KW"/>
</dbReference>
<dbReference type="EMBL" id="DWWB01000077">
    <property type="protein sequence ID" value="HJC67575.1"/>
    <property type="molecule type" value="Genomic_DNA"/>
</dbReference>
<dbReference type="Pfam" id="PF13240">
    <property type="entry name" value="Zn_Ribbon_1"/>
    <property type="match status" value="1"/>
</dbReference>
<evidence type="ECO:0000256" key="7">
    <source>
        <dbReference type="PROSITE-ProRule" id="PRU01379"/>
    </source>
</evidence>
<feature type="domain" description="Peptidase M14" evidence="10">
    <location>
        <begin position="214"/>
        <end position="507"/>
    </location>
</feature>
<evidence type="ECO:0000256" key="6">
    <source>
        <dbReference type="ARBA" id="ARBA00023049"/>
    </source>
</evidence>
<dbReference type="InterPro" id="IPR026870">
    <property type="entry name" value="Zinc_ribbon_dom"/>
</dbReference>
<evidence type="ECO:0000313" key="12">
    <source>
        <dbReference type="Proteomes" id="UP000823863"/>
    </source>
</evidence>
<proteinExistence type="inferred from homology"/>
<comment type="similarity">
    <text evidence="2 7">Belongs to the peptidase M14 family.</text>
</comment>
<dbReference type="GO" id="GO:0008270">
    <property type="term" value="F:zinc ion binding"/>
    <property type="evidence" value="ECO:0007669"/>
    <property type="project" value="InterPro"/>
</dbReference>
<evidence type="ECO:0000256" key="5">
    <source>
        <dbReference type="ARBA" id="ARBA00022833"/>
    </source>
</evidence>
<keyword evidence="9" id="KW-1133">Transmembrane helix</keyword>
<comment type="caution">
    <text evidence="11">The sequence shown here is derived from an EMBL/GenBank/DDBJ whole genome shotgun (WGS) entry which is preliminary data.</text>
</comment>
<dbReference type="GO" id="GO:0004181">
    <property type="term" value="F:metallocarboxypeptidase activity"/>
    <property type="evidence" value="ECO:0007669"/>
    <property type="project" value="InterPro"/>
</dbReference>
<feature type="compositionally biased region" description="Basic and acidic residues" evidence="8">
    <location>
        <begin position="112"/>
        <end position="125"/>
    </location>
</feature>
<gene>
    <name evidence="11" type="ORF">H9931_12830</name>
</gene>
<evidence type="ECO:0000256" key="2">
    <source>
        <dbReference type="ARBA" id="ARBA00005988"/>
    </source>
</evidence>
<protein>
    <submittedName>
        <fullName evidence="11">Zinc-ribbon domain-containing protein</fullName>
    </submittedName>
</protein>
<dbReference type="Gene3D" id="3.40.630.10">
    <property type="entry name" value="Zn peptidases"/>
    <property type="match status" value="1"/>
</dbReference>
<evidence type="ECO:0000256" key="1">
    <source>
        <dbReference type="ARBA" id="ARBA00001947"/>
    </source>
</evidence>
<dbReference type="PANTHER" id="PTHR11705:SF143">
    <property type="entry name" value="SLL0236 PROTEIN"/>
    <property type="match status" value="1"/>
</dbReference>
<keyword evidence="9" id="KW-0812">Transmembrane</keyword>
<name>A0A9D2PYH5_9FIRM</name>
<evidence type="ECO:0000313" key="11">
    <source>
        <dbReference type="EMBL" id="HJC67575.1"/>
    </source>
</evidence>
<dbReference type="AlphaFoldDB" id="A0A9D2PYH5"/>
<dbReference type="SUPFAM" id="SSF53187">
    <property type="entry name" value="Zn-dependent exopeptidases"/>
    <property type="match status" value="1"/>
</dbReference>
<feature type="active site" description="Proton donor/acceptor" evidence="7">
    <location>
        <position position="478"/>
    </location>
</feature>
<feature type="region of interest" description="Disordered" evidence="8">
    <location>
        <begin position="74"/>
        <end position="132"/>
    </location>
</feature>
<reference evidence="11" key="2">
    <citation type="submission" date="2021-04" db="EMBL/GenBank/DDBJ databases">
        <authorList>
            <person name="Gilroy R."/>
        </authorList>
    </citation>
    <scope>NUCLEOTIDE SEQUENCE</scope>
    <source>
        <strain evidence="11">CHK198-12963</strain>
    </source>
</reference>
<dbReference type="PANTHER" id="PTHR11705">
    <property type="entry name" value="PROTEASE FAMILY M14 CARBOXYPEPTIDASE A,B"/>
    <property type="match status" value="1"/>
</dbReference>
<evidence type="ECO:0000256" key="9">
    <source>
        <dbReference type="SAM" id="Phobius"/>
    </source>
</evidence>